<gene>
    <name evidence="3" type="ordered locus">AM1_0885</name>
</gene>
<feature type="compositionally biased region" description="Low complexity" evidence="1">
    <location>
        <begin position="44"/>
        <end position="55"/>
    </location>
</feature>
<dbReference type="KEGG" id="amr:AM1_0885"/>
<dbReference type="STRING" id="329726.AM1_0885"/>
<dbReference type="Pfam" id="PF09832">
    <property type="entry name" value="DUF2059"/>
    <property type="match status" value="1"/>
</dbReference>
<name>B0BYP2_ACAM1</name>
<feature type="compositionally biased region" description="Basic and acidic residues" evidence="1">
    <location>
        <begin position="269"/>
        <end position="278"/>
    </location>
</feature>
<evidence type="ECO:0000259" key="2">
    <source>
        <dbReference type="Pfam" id="PF09832"/>
    </source>
</evidence>
<dbReference type="AlphaFoldDB" id="B0BYP2"/>
<sequence length="278" mass="30755">MVQSWGVRIGLFGLSMTILGTPIGIPVEVKAEDQTTSIQEENGTTEPAAPATETPQNSSSPKLDKQPPADSEDKAEDPKAVSPTVETNKSDAEDKPKGTALPEETATPPSPKKLALIQRLLLITEQKKNAEQRLEVMLANMEETLPKVLANMIRDRTQLQGDELVKRVTTTAQRMVKRYRELLPSRVNIGEITEEISTNLYAKYYTEKELKDLIKFYQTPTGRKAIATLPQLTKEALAQSNDILLPEITQLLQEIIQEEFGPEPSTSKPEAEKAAPKP</sequence>
<keyword evidence="4" id="KW-1185">Reference proteome</keyword>
<feature type="domain" description="DUF2059" evidence="2">
    <location>
        <begin position="199"/>
        <end position="239"/>
    </location>
</feature>
<reference evidence="3 4" key="1">
    <citation type="journal article" date="2008" name="Proc. Natl. Acad. Sci. U.S.A.">
        <title>Niche adaptation and genome expansion in the chlorophyll d-producing cyanobacterium Acaryochloris marina.</title>
        <authorList>
            <person name="Swingley W.D."/>
            <person name="Chen M."/>
            <person name="Cheung P.C."/>
            <person name="Conrad A.L."/>
            <person name="Dejesa L.C."/>
            <person name="Hao J."/>
            <person name="Honchak B.M."/>
            <person name="Karbach L.E."/>
            <person name="Kurdoglu A."/>
            <person name="Lahiri S."/>
            <person name="Mastrian S.D."/>
            <person name="Miyashita H."/>
            <person name="Page L."/>
            <person name="Ramakrishna P."/>
            <person name="Satoh S."/>
            <person name="Sattley W.M."/>
            <person name="Shimada Y."/>
            <person name="Taylor H.L."/>
            <person name="Tomo T."/>
            <person name="Tsuchiya T."/>
            <person name="Wang Z.T."/>
            <person name="Raymond J."/>
            <person name="Mimuro M."/>
            <person name="Blankenship R.E."/>
            <person name="Touchman J.W."/>
        </authorList>
    </citation>
    <scope>NUCLEOTIDE SEQUENCE [LARGE SCALE GENOMIC DNA]</scope>
    <source>
        <strain evidence="4">MBIC 11017</strain>
    </source>
</reference>
<dbReference type="OrthoDB" id="490569at2"/>
<protein>
    <recommendedName>
        <fullName evidence="2">DUF2059 domain-containing protein</fullName>
    </recommendedName>
</protein>
<dbReference type="EMBL" id="CP000828">
    <property type="protein sequence ID" value="ABW25927.1"/>
    <property type="molecule type" value="Genomic_DNA"/>
</dbReference>
<proteinExistence type="predicted"/>
<accession>B0BYP2</accession>
<evidence type="ECO:0000313" key="3">
    <source>
        <dbReference type="EMBL" id="ABW25927.1"/>
    </source>
</evidence>
<dbReference type="Proteomes" id="UP000000268">
    <property type="component" value="Chromosome"/>
</dbReference>
<dbReference type="InterPro" id="IPR018637">
    <property type="entry name" value="DUF2059"/>
</dbReference>
<feature type="region of interest" description="Disordered" evidence="1">
    <location>
        <begin position="33"/>
        <end position="112"/>
    </location>
</feature>
<feature type="region of interest" description="Disordered" evidence="1">
    <location>
        <begin position="258"/>
        <end position="278"/>
    </location>
</feature>
<evidence type="ECO:0000313" key="4">
    <source>
        <dbReference type="Proteomes" id="UP000000268"/>
    </source>
</evidence>
<dbReference type="HOGENOM" id="CLU_999735_0_0_3"/>
<evidence type="ECO:0000256" key="1">
    <source>
        <dbReference type="SAM" id="MobiDB-lite"/>
    </source>
</evidence>
<organism evidence="3 4">
    <name type="scientific">Acaryochloris marina (strain MBIC 11017)</name>
    <dbReference type="NCBI Taxonomy" id="329726"/>
    <lineage>
        <taxon>Bacteria</taxon>
        <taxon>Bacillati</taxon>
        <taxon>Cyanobacteriota</taxon>
        <taxon>Cyanophyceae</taxon>
        <taxon>Acaryochloridales</taxon>
        <taxon>Acaryochloridaceae</taxon>
        <taxon>Acaryochloris</taxon>
    </lineage>
</organism>
<feature type="compositionally biased region" description="Basic and acidic residues" evidence="1">
    <location>
        <begin position="88"/>
        <end position="97"/>
    </location>
</feature>
<dbReference type="eggNOG" id="COG3184">
    <property type="taxonomic scope" value="Bacteria"/>
</dbReference>